<dbReference type="Gene3D" id="3.90.1300.10">
    <property type="entry name" value="Amidase signature (AS) domain"/>
    <property type="match status" value="1"/>
</dbReference>
<dbReference type="Pfam" id="PF01425">
    <property type="entry name" value="Amidase"/>
    <property type="match status" value="1"/>
</dbReference>
<dbReference type="PROSITE" id="PS00571">
    <property type="entry name" value="AMIDASES"/>
    <property type="match status" value="1"/>
</dbReference>
<dbReference type="InterPro" id="IPR000120">
    <property type="entry name" value="Amidase"/>
</dbReference>
<evidence type="ECO:0000313" key="3">
    <source>
        <dbReference type="EMBL" id="CZR00604.1"/>
    </source>
</evidence>
<gene>
    <name evidence="3" type="ORF">Tpal_2543</name>
</gene>
<dbReference type="STRING" id="140314.SAMN04488076_10849"/>
<dbReference type="PANTHER" id="PTHR11895">
    <property type="entry name" value="TRANSAMIDASE"/>
    <property type="match status" value="1"/>
</dbReference>
<accession>A0A143YWU7</accession>
<protein>
    <submittedName>
        <fullName evidence="3">Amidases signature</fullName>
    </submittedName>
</protein>
<reference evidence="3 4" key="1">
    <citation type="submission" date="2016-02" db="EMBL/GenBank/DDBJ databases">
        <authorList>
            <person name="Wen L."/>
            <person name="He K."/>
            <person name="Yang H."/>
        </authorList>
    </citation>
    <scope>NUCLEOTIDE SEQUENCE [LARGE SCALE GENOMIC DNA]</scope>
    <source>
        <strain evidence="3">Trichococcus palustris</strain>
    </source>
</reference>
<dbReference type="InterPro" id="IPR036928">
    <property type="entry name" value="AS_sf"/>
</dbReference>
<dbReference type="InterPro" id="IPR023631">
    <property type="entry name" value="Amidase_dom"/>
</dbReference>
<organism evidence="3 4">
    <name type="scientific">Trichococcus palustris</name>
    <dbReference type="NCBI Taxonomy" id="140314"/>
    <lineage>
        <taxon>Bacteria</taxon>
        <taxon>Bacillati</taxon>
        <taxon>Bacillota</taxon>
        <taxon>Bacilli</taxon>
        <taxon>Lactobacillales</taxon>
        <taxon>Carnobacteriaceae</taxon>
        <taxon>Trichococcus</taxon>
    </lineage>
</organism>
<dbReference type="NCBIfam" id="NF005099">
    <property type="entry name" value="PRK06529.1"/>
    <property type="match status" value="1"/>
</dbReference>
<dbReference type="OrthoDB" id="9811471at2"/>
<dbReference type="PANTHER" id="PTHR11895:SF7">
    <property type="entry name" value="GLUTAMYL-TRNA(GLN) AMIDOTRANSFERASE SUBUNIT A, MITOCHONDRIAL"/>
    <property type="match status" value="1"/>
</dbReference>
<proteinExistence type="inferred from homology"/>
<feature type="domain" description="Amidase" evidence="2">
    <location>
        <begin position="24"/>
        <end position="471"/>
    </location>
</feature>
<dbReference type="RefSeq" id="WP_087034049.1">
    <property type="nucleotide sequence ID" value="NZ_FJNE01000009.1"/>
</dbReference>
<dbReference type="EMBL" id="FJNE01000009">
    <property type="protein sequence ID" value="CZR00604.1"/>
    <property type="molecule type" value="Genomic_DNA"/>
</dbReference>
<dbReference type="SUPFAM" id="SSF75304">
    <property type="entry name" value="Amidase signature (AS) enzymes"/>
    <property type="match status" value="1"/>
</dbReference>
<comment type="similarity">
    <text evidence="1">Belongs to the amidase family.</text>
</comment>
<name>A0A143YWU7_9LACT</name>
<evidence type="ECO:0000256" key="1">
    <source>
        <dbReference type="ARBA" id="ARBA00009199"/>
    </source>
</evidence>
<dbReference type="Proteomes" id="UP000242754">
    <property type="component" value="Unassembled WGS sequence"/>
</dbReference>
<dbReference type="AlphaFoldDB" id="A0A143YWU7"/>
<dbReference type="InterPro" id="IPR020556">
    <property type="entry name" value="Amidase_CS"/>
</dbReference>
<evidence type="ECO:0000259" key="2">
    <source>
        <dbReference type="Pfam" id="PF01425"/>
    </source>
</evidence>
<keyword evidence="4" id="KW-1185">Reference proteome</keyword>
<sequence>MDRQKDALYYAGLLKEKKASSEELIVDAFRKIEKVNPLYNAVVHTRREKALAEAKTRDYRDTLFGGVPILIKDLGQDLAGEPATSGSRLLKNHIAPRTSHFIEAVERAGFIVIGQTNTPEFGFKNITDAAIHGPARNPFDKDHSPGGSSGGAAAAVASDMVAIATASDGGGSIRIPASFTGLVGLKPTRGRTPVGPGSYRGWQGASISFALTKTVRDTALMLDALQTVQAAAPFQTPLFSGSYFRNLNTGNRRKFRIAYSLESPVKSVVSEDAKRAVMQTVSCLESLGYQVEEKTPDIDGIHLMEAYYAMNGAETDAMLRGMAKGQGRDLTVDDMELVSWAIYQYGKTVSGGDYSLALGLWDQAAAEMDRFHDSYDLLLQPTTADAAPRINHAFQSEELRERMRRSDSATAEERKEIVWKMFEESLGVTPFTQQANLTGQPAISLPVYLTAAGLPIGVQFTAPKGKEDWLLDIAAVMEENERFQ</sequence>
<dbReference type="GO" id="GO:0003824">
    <property type="term" value="F:catalytic activity"/>
    <property type="evidence" value="ECO:0007669"/>
    <property type="project" value="InterPro"/>
</dbReference>
<evidence type="ECO:0000313" key="4">
    <source>
        <dbReference type="Proteomes" id="UP000242754"/>
    </source>
</evidence>